<dbReference type="PROSITE" id="PS50222">
    <property type="entry name" value="EF_HAND_2"/>
    <property type="match status" value="3"/>
</dbReference>
<dbReference type="EMBL" id="CM029053">
    <property type="protein sequence ID" value="KAG2552172.1"/>
    <property type="molecule type" value="Genomic_DNA"/>
</dbReference>
<reference evidence="6" key="1">
    <citation type="submission" date="2020-05" db="EMBL/GenBank/DDBJ databases">
        <title>WGS assembly of Panicum virgatum.</title>
        <authorList>
            <person name="Lovell J.T."/>
            <person name="Jenkins J."/>
            <person name="Shu S."/>
            <person name="Juenger T.E."/>
            <person name="Schmutz J."/>
        </authorList>
    </citation>
    <scope>NUCLEOTIDE SEQUENCE</scope>
    <source>
        <strain evidence="6">AP13</strain>
    </source>
</reference>
<dbReference type="Proteomes" id="UP000823388">
    <property type="component" value="Chromosome 9K"/>
</dbReference>
<keyword evidence="3" id="KW-0106">Calcium</keyword>
<dbReference type="CDD" id="cd00051">
    <property type="entry name" value="EFh"/>
    <property type="match status" value="1"/>
</dbReference>
<name>A0A8T0NW04_PANVG</name>
<dbReference type="Gene3D" id="1.10.238.10">
    <property type="entry name" value="EF-hand"/>
    <property type="match status" value="2"/>
</dbReference>
<feature type="domain" description="EF-hand" evidence="5">
    <location>
        <begin position="160"/>
        <end position="195"/>
    </location>
</feature>
<evidence type="ECO:0000256" key="3">
    <source>
        <dbReference type="ARBA" id="ARBA00022837"/>
    </source>
</evidence>
<dbReference type="Pfam" id="PF13405">
    <property type="entry name" value="EF-hand_6"/>
    <property type="match status" value="1"/>
</dbReference>
<proteinExistence type="predicted"/>
<evidence type="ECO:0000256" key="4">
    <source>
        <dbReference type="SAM" id="MobiDB-lite"/>
    </source>
</evidence>
<keyword evidence="1" id="KW-0479">Metal-binding</keyword>
<evidence type="ECO:0000313" key="6">
    <source>
        <dbReference type="EMBL" id="KAG2552172.1"/>
    </source>
</evidence>
<feature type="domain" description="EF-hand" evidence="5">
    <location>
        <begin position="198"/>
        <end position="233"/>
    </location>
</feature>
<evidence type="ECO:0000256" key="1">
    <source>
        <dbReference type="ARBA" id="ARBA00022723"/>
    </source>
</evidence>
<dbReference type="PANTHER" id="PTHR10891">
    <property type="entry name" value="EF-HAND CALCIUM-BINDING DOMAIN CONTAINING PROTEIN"/>
    <property type="match status" value="1"/>
</dbReference>
<dbReference type="PROSITE" id="PS00018">
    <property type="entry name" value="EF_HAND_1"/>
    <property type="match status" value="3"/>
</dbReference>
<feature type="domain" description="EF-hand" evidence="5">
    <location>
        <begin position="75"/>
        <end position="110"/>
    </location>
</feature>
<dbReference type="SUPFAM" id="SSF47473">
    <property type="entry name" value="EF-hand"/>
    <property type="match status" value="1"/>
</dbReference>
<dbReference type="AlphaFoldDB" id="A0A8T0NW04"/>
<dbReference type="InterPro" id="IPR011992">
    <property type="entry name" value="EF-hand-dom_pair"/>
</dbReference>
<protein>
    <recommendedName>
        <fullName evidence="5">EF-hand domain-containing protein</fullName>
    </recommendedName>
</protein>
<evidence type="ECO:0000256" key="2">
    <source>
        <dbReference type="ARBA" id="ARBA00022737"/>
    </source>
</evidence>
<dbReference type="InterPro" id="IPR039647">
    <property type="entry name" value="EF_hand_pair_protein_CML-like"/>
</dbReference>
<dbReference type="Pfam" id="PF13499">
    <property type="entry name" value="EF-hand_7"/>
    <property type="match status" value="1"/>
</dbReference>
<dbReference type="InterPro" id="IPR018247">
    <property type="entry name" value="EF_Hand_1_Ca_BS"/>
</dbReference>
<dbReference type="FunFam" id="1.10.238.10:FF:000427">
    <property type="entry name" value="Probable calcium-binding protein CML27"/>
    <property type="match status" value="1"/>
</dbReference>
<dbReference type="FunFam" id="1.10.238.10:FF:000777">
    <property type="entry name" value="Uncharacterized protein"/>
    <property type="match status" value="1"/>
</dbReference>
<feature type="region of interest" description="Disordered" evidence="4">
    <location>
        <begin position="1"/>
        <end position="68"/>
    </location>
</feature>
<evidence type="ECO:0000313" key="7">
    <source>
        <dbReference type="Proteomes" id="UP000823388"/>
    </source>
</evidence>
<comment type="caution">
    <text evidence="6">The sequence shown here is derived from an EMBL/GenBank/DDBJ whole genome shotgun (WGS) entry which is preliminary data.</text>
</comment>
<accession>A0A8T0NW04</accession>
<sequence length="235" mass="25772">MWAPRRGPDSAPRSRYKSIPHHDTQRSSQLFISRICSPHKPPKEGREELPMENAAAKPSLSKKPSPSFRLRNGSLNALRLRRVFDLFDRNGDGEITLDEMASALDALGLGADRSGLEAAVGGYIPAGAAGLRFDDFESLHRALGDALFGPIPEAVPEEEDEEGDMKEAFRVFDEDGDGYISAAELQAVLKKLGLPEARNLATVQEMICNVDSDRDGRVDFGEFKNMMQGITVWGA</sequence>
<dbReference type="SMART" id="SM00054">
    <property type="entry name" value="EFh"/>
    <property type="match status" value="3"/>
</dbReference>
<feature type="compositionally biased region" description="Low complexity" evidence="4">
    <location>
        <begin position="54"/>
        <end position="67"/>
    </location>
</feature>
<gene>
    <name evidence="6" type="ORF">PVAP13_9KG430500</name>
</gene>
<keyword evidence="2" id="KW-0677">Repeat</keyword>
<dbReference type="InterPro" id="IPR002048">
    <property type="entry name" value="EF_hand_dom"/>
</dbReference>
<dbReference type="GO" id="GO:0005509">
    <property type="term" value="F:calcium ion binding"/>
    <property type="evidence" value="ECO:0007669"/>
    <property type="project" value="InterPro"/>
</dbReference>
<organism evidence="6 7">
    <name type="scientific">Panicum virgatum</name>
    <name type="common">Blackwell switchgrass</name>
    <dbReference type="NCBI Taxonomy" id="38727"/>
    <lineage>
        <taxon>Eukaryota</taxon>
        <taxon>Viridiplantae</taxon>
        <taxon>Streptophyta</taxon>
        <taxon>Embryophyta</taxon>
        <taxon>Tracheophyta</taxon>
        <taxon>Spermatophyta</taxon>
        <taxon>Magnoliopsida</taxon>
        <taxon>Liliopsida</taxon>
        <taxon>Poales</taxon>
        <taxon>Poaceae</taxon>
        <taxon>PACMAD clade</taxon>
        <taxon>Panicoideae</taxon>
        <taxon>Panicodae</taxon>
        <taxon>Paniceae</taxon>
        <taxon>Panicinae</taxon>
        <taxon>Panicum</taxon>
        <taxon>Panicum sect. Hiantes</taxon>
    </lineage>
</organism>
<evidence type="ECO:0000259" key="5">
    <source>
        <dbReference type="PROSITE" id="PS50222"/>
    </source>
</evidence>
<keyword evidence="7" id="KW-1185">Reference proteome</keyword>